<accession>A0ABY3QCQ1</accession>
<dbReference type="Proteomes" id="UP001430990">
    <property type="component" value="Chromosome"/>
</dbReference>
<dbReference type="RefSeq" id="WP_063982793.1">
    <property type="nucleotide sequence ID" value="NZ_CP088100.1"/>
</dbReference>
<proteinExistence type="predicted"/>
<evidence type="ECO:0000313" key="1">
    <source>
        <dbReference type="EMBL" id="UFW83643.1"/>
    </source>
</evidence>
<sequence>MTTSQPLSIVIRIPDVALSRSDLNALLGLQVDRYEASSRSAYAQIDIADEGDQWANALGCIQSIRAIIRQLVSAGSIGAPSLDVAMVFPHSALSKSLTVPANLAAAAGEAGMEVQLSVYKTE</sequence>
<gene>
    <name evidence="1" type="ORF">BjapCC829_27225</name>
</gene>
<organism evidence="1 2">
    <name type="scientific">Bradyrhizobium barranii</name>
    <dbReference type="NCBI Taxonomy" id="2992140"/>
    <lineage>
        <taxon>Bacteria</taxon>
        <taxon>Pseudomonadati</taxon>
        <taxon>Pseudomonadota</taxon>
        <taxon>Alphaproteobacteria</taxon>
        <taxon>Hyphomicrobiales</taxon>
        <taxon>Nitrobacteraceae</taxon>
        <taxon>Bradyrhizobium</taxon>
    </lineage>
</organism>
<keyword evidence="2" id="KW-1185">Reference proteome</keyword>
<evidence type="ECO:0008006" key="3">
    <source>
        <dbReference type="Google" id="ProtNLM"/>
    </source>
</evidence>
<name>A0ABY3QCQ1_9BRAD</name>
<protein>
    <recommendedName>
        <fullName evidence="3">DUF4279 domain-containing protein</fullName>
    </recommendedName>
</protein>
<reference evidence="1" key="1">
    <citation type="submission" date="2021-11" db="EMBL/GenBank/DDBJ databases">
        <title>Australian commercial rhizobial inoculants.</title>
        <authorList>
            <person name="Kohlmeier M.G."/>
            <person name="O'Hara G.W."/>
            <person name="Colombi E."/>
            <person name="Ramsay J.P."/>
            <person name="Terpolilli J."/>
        </authorList>
    </citation>
    <scope>NUCLEOTIDE SEQUENCE</scope>
    <source>
        <strain evidence="1">CC829</strain>
    </source>
</reference>
<dbReference type="EMBL" id="CP088100">
    <property type="protein sequence ID" value="UFW83643.1"/>
    <property type="molecule type" value="Genomic_DNA"/>
</dbReference>
<evidence type="ECO:0000313" key="2">
    <source>
        <dbReference type="Proteomes" id="UP001430990"/>
    </source>
</evidence>